<name>A0A6U2BD30_HEMAN</name>
<dbReference type="EMBL" id="HBFK01036051">
    <property type="protein sequence ID" value="CAD8755307.1"/>
    <property type="molecule type" value="Transcribed_RNA"/>
</dbReference>
<reference evidence="2" key="1">
    <citation type="submission" date="2021-01" db="EMBL/GenBank/DDBJ databases">
        <authorList>
            <person name="Corre E."/>
            <person name="Pelletier E."/>
            <person name="Niang G."/>
            <person name="Scheremetjew M."/>
            <person name="Finn R."/>
            <person name="Kale V."/>
            <person name="Holt S."/>
            <person name="Cochrane G."/>
            <person name="Meng A."/>
            <person name="Brown T."/>
            <person name="Cohen L."/>
        </authorList>
    </citation>
    <scope>NUCLEOTIDE SEQUENCE</scope>
    <source>
        <strain evidence="2">CCMP441</strain>
    </source>
</reference>
<feature type="region of interest" description="Disordered" evidence="1">
    <location>
        <begin position="1"/>
        <end position="24"/>
    </location>
</feature>
<organism evidence="2">
    <name type="scientific">Hemiselmis andersenii</name>
    <name type="common">Cryptophyte alga</name>
    <dbReference type="NCBI Taxonomy" id="464988"/>
    <lineage>
        <taxon>Eukaryota</taxon>
        <taxon>Cryptophyceae</taxon>
        <taxon>Cryptomonadales</taxon>
        <taxon>Hemiselmidaceae</taxon>
        <taxon>Hemiselmis</taxon>
    </lineage>
</organism>
<dbReference type="AlphaFoldDB" id="A0A6U2BD30"/>
<accession>A0A6U2BD30</accession>
<proteinExistence type="predicted"/>
<protein>
    <submittedName>
        <fullName evidence="2">Uncharacterized protein</fullName>
    </submittedName>
</protein>
<gene>
    <name evidence="2" type="ORF">HAND1043_LOCUS21815</name>
</gene>
<evidence type="ECO:0000313" key="2">
    <source>
        <dbReference type="EMBL" id="CAD8755307.1"/>
    </source>
</evidence>
<evidence type="ECO:0000256" key="1">
    <source>
        <dbReference type="SAM" id="MobiDB-lite"/>
    </source>
</evidence>
<sequence length="91" mass="9679">MSSPIRSLPPALEHVPAIRHGAEEEGSGLAAMATLPHVNEPSADSERIAGLLRAMREVDATISHTGEGEGGLRTLRDELRNLVQADEVEMG</sequence>